<protein>
    <submittedName>
        <fullName evidence="2">Uncharacterized protein</fullName>
    </submittedName>
</protein>
<comment type="caution">
    <text evidence="2">The sequence shown here is derived from an EMBL/GenBank/DDBJ whole genome shotgun (WGS) entry which is preliminary data.</text>
</comment>
<dbReference type="RefSeq" id="WP_071060393.1">
    <property type="nucleotide sequence ID" value="NZ_MAXA01000058.1"/>
</dbReference>
<proteinExistence type="predicted"/>
<feature type="region of interest" description="Disordered" evidence="1">
    <location>
        <begin position="63"/>
        <end position="86"/>
    </location>
</feature>
<dbReference type="EMBL" id="MAXA01000058">
    <property type="protein sequence ID" value="OHV40955.1"/>
    <property type="molecule type" value="Genomic_DNA"/>
</dbReference>
<evidence type="ECO:0000256" key="1">
    <source>
        <dbReference type="SAM" id="MobiDB-lite"/>
    </source>
</evidence>
<evidence type="ECO:0000313" key="2">
    <source>
        <dbReference type="EMBL" id="OHV40955.1"/>
    </source>
</evidence>
<dbReference type="AlphaFoldDB" id="A0A1S1R626"/>
<organism evidence="2 3">
    <name type="scientific">Parafrankia soli</name>
    <dbReference type="NCBI Taxonomy" id="2599596"/>
    <lineage>
        <taxon>Bacteria</taxon>
        <taxon>Bacillati</taxon>
        <taxon>Actinomycetota</taxon>
        <taxon>Actinomycetes</taxon>
        <taxon>Frankiales</taxon>
        <taxon>Frankiaceae</taxon>
        <taxon>Parafrankia</taxon>
    </lineage>
</organism>
<feature type="compositionally biased region" description="Low complexity" evidence="1">
    <location>
        <begin position="69"/>
        <end position="86"/>
    </location>
</feature>
<accession>A0A1S1R626</accession>
<keyword evidence="3" id="KW-1185">Reference proteome</keyword>
<gene>
    <name evidence="2" type="ORF">BBK14_11980</name>
</gene>
<dbReference type="Proteomes" id="UP000179769">
    <property type="component" value="Unassembled WGS sequence"/>
</dbReference>
<evidence type="ECO:0000313" key="3">
    <source>
        <dbReference type="Proteomes" id="UP000179769"/>
    </source>
</evidence>
<sequence>MTVSVLSSGRPARLGGIRARVALTLVTVLGLSSGLAACSDRPPKPSCRAGYVAEWDDDDHEWECERRTSSSSGTAGGSSSHRSGRR</sequence>
<name>A0A1S1R626_9ACTN</name>
<reference evidence="3" key="1">
    <citation type="submission" date="2016-07" db="EMBL/GenBank/DDBJ databases">
        <title>Frankia sp. NRRL B-16219 Genome sequencing.</title>
        <authorList>
            <person name="Ghodhbane-Gtari F."/>
            <person name="Swanson E."/>
            <person name="Gueddou A."/>
            <person name="Louati M."/>
            <person name="Nouioui I."/>
            <person name="Hezbri K."/>
            <person name="Abebe-Akele F."/>
            <person name="Simpson S."/>
            <person name="Morris K."/>
            <person name="Thomas K."/>
            <person name="Gtari M."/>
            <person name="Tisa L.S."/>
        </authorList>
    </citation>
    <scope>NUCLEOTIDE SEQUENCE [LARGE SCALE GENOMIC DNA]</scope>
    <source>
        <strain evidence="3">NRRL B-16219</strain>
    </source>
</reference>